<dbReference type="GO" id="GO:0016874">
    <property type="term" value="F:ligase activity"/>
    <property type="evidence" value="ECO:0007669"/>
    <property type="project" value="UniProtKB-KW"/>
</dbReference>
<evidence type="ECO:0000259" key="5">
    <source>
        <dbReference type="PROSITE" id="PS50979"/>
    </source>
</evidence>
<keyword evidence="4" id="KW-0092">Biotin</keyword>
<dbReference type="PANTHER" id="PTHR18866">
    <property type="entry name" value="CARBOXYLASE:PYRUVATE/ACETYL-COA/PROPIONYL-COA CARBOXYLASE"/>
    <property type="match status" value="1"/>
</dbReference>
<dbReference type="SUPFAM" id="SSF52440">
    <property type="entry name" value="PreATP-grasp domain"/>
    <property type="match status" value="1"/>
</dbReference>
<dbReference type="InterPro" id="IPR050856">
    <property type="entry name" value="Biotin_carboxylase_complex"/>
</dbReference>
<feature type="non-terminal residue" evidence="6">
    <location>
        <position position="95"/>
    </location>
</feature>
<dbReference type="InterPro" id="IPR005481">
    <property type="entry name" value="BC-like_N"/>
</dbReference>
<organism evidence="6 7">
    <name type="scientific">Haliea salexigens</name>
    <dbReference type="NCBI Taxonomy" id="287487"/>
    <lineage>
        <taxon>Bacteria</taxon>
        <taxon>Pseudomonadati</taxon>
        <taxon>Pseudomonadota</taxon>
        <taxon>Gammaproteobacteria</taxon>
        <taxon>Cellvibrionales</taxon>
        <taxon>Halieaceae</taxon>
        <taxon>Haliea</taxon>
    </lineage>
</organism>
<dbReference type="AlphaFoldDB" id="A0A3C1KMF9"/>
<evidence type="ECO:0000313" key="7">
    <source>
        <dbReference type="Proteomes" id="UP000259273"/>
    </source>
</evidence>
<dbReference type="InterPro" id="IPR016185">
    <property type="entry name" value="PreATP-grasp_dom_sf"/>
</dbReference>
<dbReference type="PANTHER" id="PTHR18866:SF33">
    <property type="entry name" value="METHYLCROTONOYL-COA CARBOXYLASE SUBUNIT ALPHA, MITOCHONDRIAL-RELATED"/>
    <property type="match status" value="1"/>
</dbReference>
<dbReference type="Pfam" id="PF00289">
    <property type="entry name" value="Biotin_carb_N"/>
    <property type="match status" value="1"/>
</dbReference>
<protein>
    <recommendedName>
        <fullName evidence="5">Biotin carboxylation domain-containing protein</fullName>
    </recommendedName>
</protein>
<dbReference type="Gene3D" id="3.40.50.20">
    <property type="match status" value="1"/>
</dbReference>
<evidence type="ECO:0000256" key="4">
    <source>
        <dbReference type="ARBA" id="ARBA00023267"/>
    </source>
</evidence>
<sequence length="95" mass="10391">MMFDTVLVANRGAIATRILRTLRRLEIRSVAVYAACDAESLHVRQADQAFCLGEGGAADTYLNMDRILEVARECGAQAIHPGYGFLSENATFVAR</sequence>
<accession>A0A3C1KMF9</accession>
<feature type="domain" description="Biotin carboxylation" evidence="5">
    <location>
        <begin position="2"/>
        <end position="95"/>
    </location>
</feature>
<keyword evidence="3" id="KW-0067">ATP-binding</keyword>
<evidence type="ECO:0000256" key="2">
    <source>
        <dbReference type="ARBA" id="ARBA00022741"/>
    </source>
</evidence>
<dbReference type="GO" id="GO:0005524">
    <property type="term" value="F:ATP binding"/>
    <property type="evidence" value="ECO:0007669"/>
    <property type="project" value="UniProtKB-KW"/>
</dbReference>
<keyword evidence="1" id="KW-0436">Ligase</keyword>
<dbReference type="PROSITE" id="PS50979">
    <property type="entry name" value="BC"/>
    <property type="match status" value="1"/>
</dbReference>
<reference evidence="6 7" key="1">
    <citation type="journal article" date="2018" name="Nat. Biotechnol.">
        <title>A standardized bacterial taxonomy based on genome phylogeny substantially revises the tree of life.</title>
        <authorList>
            <person name="Parks D.H."/>
            <person name="Chuvochina M."/>
            <person name="Waite D.W."/>
            <person name="Rinke C."/>
            <person name="Skarshewski A."/>
            <person name="Chaumeil P.A."/>
            <person name="Hugenholtz P."/>
        </authorList>
    </citation>
    <scope>NUCLEOTIDE SEQUENCE [LARGE SCALE GENOMIC DNA]</scope>
    <source>
        <strain evidence="6">UBA9158</strain>
    </source>
</reference>
<dbReference type="EMBL" id="DMND01000126">
    <property type="protein sequence ID" value="HAN27845.1"/>
    <property type="molecule type" value="Genomic_DNA"/>
</dbReference>
<name>A0A3C1KMF9_9GAMM</name>
<evidence type="ECO:0000313" key="6">
    <source>
        <dbReference type="EMBL" id="HAN27845.1"/>
    </source>
</evidence>
<dbReference type="Proteomes" id="UP000259273">
    <property type="component" value="Unassembled WGS sequence"/>
</dbReference>
<proteinExistence type="predicted"/>
<comment type="caution">
    <text evidence="6">The sequence shown here is derived from an EMBL/GenBank/DDBJ whole genome shotgun (WGS) entry which is preliminary data.</text>
</comment>
<evidence type="ECO:0000256" key="3">
    <source>
        <dbReference type="ARBA" id="ARBA00022840"/>
    </source>
</evidence>
<gene>
    <name evidence="6" type="ORF">DCP75_09030</name>
</gene>
<evidence type="ECO:0000256" key="1">
    <source>
        <dbReference type="ARBA" id="ARBA00022598"/>
    </source>
</evidence>
<keyword evidence="2" id="KW-0547">Nucleotide-binding</keyword>
<dbReference type="InterPro" id="IPR011764">
    <property type="entry name" value="Biotin_carboxylation_dom"/>
</dbReference>